<organism evidence="1 2">
    <name type="scientific">Chloebia gouldiae</name>
    <name type="common">Gouldian finch</name>
    <name type="synonym">Erythrura gouldiae</name>
    <dbReference type="NCBI Taxonomy" id="44316"/>
    <lineage>
        <taxon>Eukaryota</taxon>
        <taxon>Metazoa</taxon>
        <taxon>Chordata</taxon>
        <taxon>Craniata</taxon>
        <taxon>Vertebrata</taxon>
        <taxon>Euteleostomi</taxon>
        <taxon>Archelosauria</taxon>
        <taxon>Archosauria</taxon>
        <taxon>Dinosauria</taxon>
        <taxon>Saurischia</taxon>
        <taxon>Theropoda</taxon>
        <taxon>Coelurosauria</taxon>
        <taxon>Aves</taxon>
        <taxon>Neognathae</taxon>
        <taxon>Neoaves</taxon>
        <taxon>Telluraves</taxon>
        <taxon>Australaves</taxon>
        <taxon>Passeriformes</taxon>
        <taxon>Passeroidea</taxon>
        <taxon>Passeridae</taxon>
        <taxon>Chloebia</taxon>
    </lineage>
</organism>
<evidence type="ECO:0000313" key="1">
    <source>
        <dbReference type="EMBL" id="RLW01091.1"/>
    </source>
</evidence>
<feature type="non-terminal residue" evidence="1">
    <location>
        <position position="109"/>
    </location>
</feature>
<gene>
    <name evidence="1" type="ORF">DV515_00008418</name>
</gene>
<feature type="non-terminal residue" evidence="1">
    <location>
        <position position="1"/>
    </location>
</feature>
<sequence length="109" mass="12300">KTYNFRLWELLLSRRIPRAAQLHSVCHLDNPKSTGESVGVAVCCCRCCRVDETTREAPSEVHPAVRNRNIAVEEIINELGEAFTVEVGRMLMGRCAQWQVNPSTKIVPH</sequence>
<proteinExistence type="predicted"/>
<dbReference type="AlphaFoldDB" id="A0A3L8SF75"/>
<accession>A0A3L8SF75</accession>
<keyword evidence="2" id="KW-1185">Reference proteome</keyword>
<reference evidence="1 2" key="1">
    <citation type="journal article" date="2018" name="Proc. R. Soc. B">
        <title>A non-coding region near Follistatin controls head colour polymorphism in the Gouldian finch.</title>
        <authorList>
            <person name="Toomey M.B."/>
            <person name="Marques C.I."/>
            <person name="Andrade P."/>
            <person name="Araujo P.M."/>
            <person name="Sabatino S."/>
            <person name="Gazda M.A."/>
            <person name="Afonso S."/>
            <person name="Lopes R.J."/>
            <person name="Corbo J.C."/>
            <person name="Carneiro M."/>
        </authorList>
    </citation>
    <scope>NUCLEOTIDE SEQUENCE [LARGE SCALE GENOMIC DNA]</scope>
    <source>
        <strain evidence="1">Red01</strain>
        <tissue evidence="1">Muscle</tissue>
    </source>
</reference>
<comment type="caution">
    <text evidence="1">The sequence shown here is derived from an EMBL/GenBank/DDBJ whole genome shotgun (WGS) entry which is preliminary data.</text>
</comment>
<dbReference type="Proteomes" id="UP000276834">
    <property type="component" value="Unassembled WGS sequence"/>
</dbReference>
<evidence type="ECO:0000313" key="2">
    <source>
        <dbReference type="Proteomes" id="UP000276834"/>
    </source>
</evidence>
<name>A0A3L8SF75_CHLGU</name>
<protein>
    <submittedName>
        <fullName evidence="1">Uncharacterized protein</fullName>
    </submittedName>
</protein>
<dbReference type="EMBL" id="QUSF01000024">
    <property type="protein sequence ID" value="RLW01091.1"/>
    <property type="molecule type" value="Genomic_DNA"/>
</dbReference>